<keyword evidence="5" id="KW-0648">Protein biosynthesis</keyword>
<evidence type="ECO:0000256" key="4">
    <source>
        <dbReference type="ARBA" id="ARBA00022540"/>
    </source>
</evidence>
<evidence type="ECO:0000256" key="7">
    <source>
        <dbReference type="ARBA" id="ARBA00044228"/>
    </source>
</evidence>
<dbReference type="GO" id="GO:0005829">
    <property type="term" value="C:cytosol"/>
    <property type="evidence" value="ECO:0007669"/>
    <property type="project" value="UniProtKB-SubCell"/>
</dbReference>
<keyword evidence="11" id="KW-1185">Reference proteome</keyword>
<dbReference type="GO" id="GO:0005851">
    <property type="term" value="C:eukaryotic translation initiation factor 2B complex"/>
    <property type="evidence" value="ECO:0007669"/>
    <property type="project" value="TreeGrafter"/>
</dbReference>
<proteinExistence type="inferred from homology"/>
<dbReference type="SUPFAM" id="SSF100950">
    <property type="entry name" value="NagB/RpiA/CoA transferase-like"/>
    <property type="match status" value="1"/>
</dbReference>
<dbReference type="GO" id="GO:0005085">
    <property type="term" value="F:guanyl-nucleotide exchange factor activity"/>
    <property type="evidence" value="ECO:0007669"/>
    <property type="project" value="TreeGrafter"/>
</dbReference>
<dbReference type="Gene3D" id="3.40.50.10470">
    <property type="entry name" value="Translation initiation factor eif-2b, domain 2"/>
    <property type="match status" value="1"/>
</dbReference>
<sequence length="361" mass="40108">MLDVCPKDVNEGVVKLINSIHYGEIKGTHNIVVATISVLKEIINTTEWNTAKDLMDRVTRNGKYLVKTLPLQACIGNMVRRVLQIIREEYTSELKNKTDETDPQESLHKILTAESDQQIDFSVSIPFLKTSLIEHITEFEVELETCSENITRQASEHIHSNEIIMTIGKSNVVEEFFKKAADTRTFDVIIAEGGPFLSGEICERVQGHEMAVNLATAKIKTTLISDAAIFAMMSRVNKVIIGTHTVMANGGLRAISGAHTVAQAAKHYSVPVMVLLPLYKLAPLYHCSGKQNGFTCHVSPMHGVIDSANAPLLERIHAYNPVFDYVPPDLVTLFISNTGGNAPSYVYRLLSELYHPDDYEL</sequence>
<keyword evidence="3" id="KW-0963">Cytoplasm</keyword>
<organism evidence="10 11">
    <name type="scientific">Temnothorax longispinosus</name>
    <dbReference type="NCBI Taxonomy" id="300112"/>
    <lineage>
        <taxon>Eukaryota</taxon>
        <taxon>Metazoa</taxon>
        <taxon>Ecdysozoa</taxon>
        <taxon>Arthropoda</taxon>
        <taxon>Hexapoda</taxon>
        <taxon>Insecta</taxon>
        <taxon>Pterygota</taxon>
        <taxon>Neoptera</taxon>
        <taxon>Endopterygota</taxon>
        <taxon>Hymenoptera</taxon>
        <taxon>Apocrita</taxon>
        <taxon>Aculeata</taxon>
        <taxon>Formicoidea</taxon>
        <taxon>Formicidae</taxon>
        <taxon>Myrmicinae</taxon>
        <taxon>Temnothorax</taxon>
    </lineage>
</organism>
<evidence type="ECO:0000256" key="6">
    <source>
        <dbReference type="ARBA" id="ARBA00044122"/>
    </source>
</evidence>
<evidence type="ECO:0000256" key="9">
    <source>
        <dbReference type="RuleBase" id="RU003814"/>
    </source>
</evidence>
<protein>
    <recommendedName>
        <fullName evidence="6">Translation initiation factor eIF2B subunit beta</fullName>
    </recommendedName>
    <alternativeName>
        <fullName evidence="7">eIF2B GDP-GTP exchange factor subunit beta</fullName>
    </alternativeName>
</protein>
<name>A0A4S2L361_9HYME</name>
<dbReference type="InterPro" id="IPR051855">
    <property type="entry name" value="eIF2B_beta_subunit"/>
</dbReference>
<dbReference type="AlphaFoldDB" id="A0A4S2L361"/>
<evidence type="ECO:0000256" key="5">
    <source>
        <dbReference type="ARBA" id="ARBA00022917"/>
    </source>
</evidence>
<dbReference type="InterPro" id="IPR000649">
    <property type="entry name" value="IF-2B-related"/>
</dbReference>
<comment type="caution">
    <text evidence="10">The sequence shown here is derived from an EMBL/GenBank/DDBJ whole genome shotgun (WGS) entry which is preliminary data.</text>
</comment>
<evidence type="ECO:0000313" key="10">
    <source>
        <dbReference type="EMBL" id="TGZ54919.1"/>
    </source>
</evidence>
<gene>
    <name evidence="10" type="ORF">DBV15_05303</name>
</gene>
<evidence type="ECO:0000313" key="11">
    <source>
        <dbReference type="Proteomes" id="UP000310200"/>
    </source>
</evidence>
<evidence type="ECO:0000256" key="3">
    <source>
        <dbReference type="ARBA" id="ARBA00022490"/>
    </source>
</evidence>
<dbReference type="InterPro" id="IPR042529">
    <property type="entry name" value="IF_2B-like_C"/>
</dbReference>
<dbReference type="PANTHER" id="PTHR45859:SF1">
    <property type="entry name" value="TRANSLATION INITIATION FACTOR EIF-2B SUBUNIT BETA"/>
    <property type="match status" value="1"/>
</dbReference>
<evidence type="ECO:0000256" key="8">
    <source>
        <dbReference type="ARBA" id="ARBA00046432"/>
    </source>
</evidence>
<comment type="similarity">
    <text evidence="2 9">Belongs to the eIF-2B alpha/beta/delta subunits family.</text>
</comment>
<comment type="subcellular location">
    <subcellularLocation>
        <location evidence="1">Cytoplasm</location>
        <location evidence="1">Cytosol</location>
    </subcellularLocation>
</comment>
<dbReference type="PANTHER" id="PTHR45859">
    <property type="entry name" value="TRANSLATION INITIATION FACTOR EIF-2B SUBUNIT BETA"/>
    <property type="match status" value="1"/>
</dbReference>
<evidence type="ECO:0000256" key="2">
    <source>
        <dbReference type="ARBA" id="ARBA00007251"/>
    </source>
</evidence>
<comment type="subunit">
    <text evidence="8">Component of the translation initiation factor 2B (eIF2B) complex which is a heterodecamer of two sets of five different subunits: alpha, beta, gamma, delta and epsilon. Subunits alpha, beta and delta comprise a regulatory subcomplex and subunits epsilon and gamma comprise a catalytic subcomplex. Within the complex, the hexameric regulatory complex resides at the center, with the two heterodimeric catalytic subcomplexes bound on opposite sides.</text>
</comment>
<dbReference type="Proteomes" id="UP000310200">
    <property type="component" value="Unassembled WGS sequence"/>
</dbReference>
<dbReference type="InterPro" id="IPR037171">
    <property type="entry name" value="NagB/RpiA_transferase-like"/>
</dbReference>
<accession>A0A4S2L361</accession>
<evidence type="ECO:0000256" key="1">
    <source>
        <dbReference type="ARBA" id="ARBA00004514"/>
    </source>
</evidence>
<dbReference type="EMBL" id="QBLH01000532">
    <property type="protein sequence ID" value="TGZ54919.1"/>
    <property type="molecule type" value="Genomic_DNA"/>
</dbReference>
<keyword evidence="4 10" id="KW-0396">Initiation factor</keyword>
<dbReference type="STRING" id="300112.A0A4S2L361"/>
<dbReference type="GO" id="GO:0003743">
    <property type="term" value="F:translation initiation factor activity"/>
    <property type="evidence" value="ECO:0007669"/>
    <property type="project" value="UniProtKB-KW"/>
</dbReference>
<reference evidence="10 11" key="1">
    <citation type="journal article" date="2019" name="Philos. Trans. R. Soc. Lond., B, Biol. Sci.">
        <title>Ant behaviour and brain gene expression of defending hosts depend on the ecological success of the intruding social parasite.</title>
        <authorList>
            <person name="Kaur R."/>
            <person name="Stoldt M."/>
            <person name="Jongepier E."/>
            <person name="Feldmeyer B."/>
            <person name="Menzel F."/>
            <person name="Bornberg-Bauer E."/>
            <person name="Foitzik S."/>
        </authorList>
    </citation>
    <scope>NUCLEOTIDE SEQUENCE [LARGE SCALE GENOMIC DNA]</scope>
    <source>
        <tissue evidence="10">Whole body</tissue>
    </source>
</reference>
<dbReference type="Pfam" id="PF01008">
    <property type="entry name" value="IF-2B"/>
    <property type="match status" value="1"/>
</dbReference>